<dbReference type="EMBL" id="VRMG01000009">
    <property type="protein sequence ID" value="TXN29254.1"/>
    <property type="molecule type" value="Genomic_DNA"/>
</dbReference>
<dbReference type="AlphaFoldDB" id="A0A5C8UPJ4"/>
<feature type="transmembrane region" description="Helical" evidence="1">
    <location>
        <begin position="126"/>
        <end position="148"/>
    </location>
</feature>
<gene>
    <name evidence="2" type="ORF">FVP33_13820</name>
</gene>
<proteinExistence type="predicted"/>
<evidence type="ECO:0000313" key="3">
    <source>
        <dbReference type="Proteomes" id="UP000321379"/>
    </source>
</evidence>
<comment type="caution">
    <text evidence="2">The sequence shown here is derived from an EMBL/GenBank/DDBJ whole genome shotgun (WGS) entry which is preliminary data.</text>
</comment>
<keyword evidence="3" id="KW-1185">Reference proteome</keyword>
<sequence length="471" mass="47988">MSGDLIIGGGGSTAVATAELFSRARDLAMIGVRLHDCLAELSAVDRGVTAGMLRDADAPLSAASAERDIRDAIATIGATRSRLEHLGTALELSAERYGEAEDALHRLGQQVAAGAGYLFGLALPTIALVLLPAAVGFLGGAASGYALLSAESRRALGAALPVWFRRNSRALSDPGVVEAVRLSVMSADDVGAGVLRIPPDLARLVGDEGLGLVGLGTSASVARGAAGRLGALRETGVTVERALPVVASPAVTFAERAARIPEGDAQVRIDRYRSAGEADRFEVYIGGTRDFSVVAGTEPWDMTSNVAGIAGQDAGSSRAVREAMAAAGVSAASPVVFTGYSQGGLVAAQIAASGDYNAGGLFTLGAPAAQVAVPTSVPWLAVEHTDDIVPALGGTWASADPVLARRELFAGAPVDTSVAFPAHQLSAYRQTAALVDASGEARVERTLGALNSPERGATVESTLYTATRVRP</sequence>
<name>A0A5C8UPJ4_9MICO</name>
<dbReference type="Proteomes" id="UP000321379">
    <property type="component" value="Unassembled WGS sequence"/>
</dbReference>
<protein>
    <recommendedName>
        <fullName evidence="4">Alpha/beta hydrolase</fullName>
    </recommendedName>
</protein>
<accession>A0A5C8UPJ4</accession>
<evidence type="ECO:0000256" key="1">
    <source>
        <dbReference type="SAM" id="Phobius"/>
    </source>
</evidence>
<reference evidence="2 3" key="1">
    <citation type="submission" date="2019-08" db="EMBL/GenBank/DDBJ databases">
        <title>Bacterial whole genome sequence for Glaciihabitans sp. CHu50b-6-2.</title>
        <authorList>
            <person name="Jin L."/>
        </authorList>
    </citation>
    <scope>NUCLEOTIDE SEQUENCE [LARGE SCALE GENOMIC DNA]</scope>
    <source>
        <strain evidence="2 3">CHu50b-6-2</strain>
    </source>
</reference>
<dbReference type="RefSeq" id="WP_147784273.1">
    <property type="nucleotide sequence ID" value="NZ_VRMG01000009.1"/>
</dbReference>
<evidence type="ECO:0008006" key="4">
    <source>
        <dbReference type="Google" id="ProtNLM"/>
    </source>
</evidence>
<dbReference type="InterPro" id="IPR029058">
    <property type="entry name" value="AB_hydrolase_fold"/>
</dbReference>
<keyword evidence="1" id="KW-0812">Transmembrane</keyword>
<dbReference type="SUPFAM" id="SSF53474">
    <property type="entry name" value="alpha/beta-Hydrolases"/>
    <property type="match status" value="1"/>
</dbReference>
<evidence type="ECO:0000313" key="2">
    <source>
        <dbReference type="EMBL" id="TXN29254.1"/>
    </source>
</evidence>
<keyword evidence="1" id="KW-0472">Membrane</keyword>
<organism evidence="2 3">
    <name type="scientific">Lacisediminihabitans profunda</name>
    <dbReference type="NCBI Taxonomy" id="2594790"/>
    <lineage>
        <taxon>Bacteria</taxon>
        <taxon>Bacillati</taxon>
        <taxon>Actinomycetota</taxon>
        <taxon>Actinomycetes</taxon>
        <taxon>Micrococcales</taxon>
        <taxon>Microbacteriaceae</taxon>
        <taxon>Lacisediminihabitans</taxon>
    </lineage>
</organism>
<keyword evidence="1" id="KW-1133">Transmembrane helix</keyword>